<name>A0A0D0EAM9_9AGAM</name>
<dbReference type="EMBL" id="KN824970">
    <property type="protein sequence ID" value="KIK96750.1"/>
    <property type="molecule type" value="Genomic_DNA"/>
</dbReference>
<reference evidence="2" key="2">
    <citation type="submission" date="2015-01" db="EMBL/GenBank/DDBJ databases">
        <title>Evolutionary Origins and Diversification of the Mycorrhizal Mutualists.</title>
        <authorList>
            <consortium name="DOE Joint Genome Institute"/>
            <consortium name="Mycorrhizal Genomics Consortium"/>
            <person name="Kohler A."/>
            <person name="Kuo A."/>
            <person name="Nagy L.G."/>
            <person name="Floudas D."/>
            <person name="Copeland A."/>
            <person name="Barry K.W."/>
            <person name="Cichocki N."/>
            <person name="Veneault-Fourrey C."/>
            <person name="LaButti K."/>
            <person name="Lindquist E.A."/>
            <person name="Lipzen A."/>
            <person name="Lundell T."/>
            <person name="Morin E."/>
            <person name="Murat C."/>
            <person name="Riley R."/>
            <person name="Ohm R."/>
            <person name="Sun H."/>
            <person name="Tunlid A."/>
            <person name="Henrissat B."/>
            <person name="Grigoriev I.V."/>
            <person name="Hibbett D.S."/>
            <person name="Martin F."/>
        </authorList>
    </citation>
    <scope>NUCLEOTIDE SEQUENCE [LARGE SCALE GENOMIC DNA]</scope>
    <source>
        <strain evidence="2">Ve08.2h10</strain>
    </source>
</reference>
<protein>
    <submittedName>
        <fullName evidence="1">Uncharacterized protein</fullName>
    </submittedName>
</protein>
<dbReference type="HOGENOM" id="CLU_2590445_0_0_1"/>
<dbReference type="AlphaFoldDB" id="A0A0D0EAM9"/>
<proteinExistence type="predicted"/>
<evidence type="ECO:0000313" key="1">
    <source>
        <dbReference type="EMBL" id="KIK96750.1"/>
    </source>
</evidence>
<organism evidence="1 2">
    <name type="scientific">Paxillus rubicundulus Ve08.2h10</name>
    <dbReference type="NCBI Taxonomy" id="930991"/>
    <lineage>
        <taxon>Eukaryota</taxon>
        <taxon>Fungi</taxon>
        <taxon>Dikarya</taxon>
        <taxon>Basidiomycota</taxon>
        <taxon>Agaricomycotina</taxon>
        <taxon>Agaricomycetes</taxon>
        <taxon>Agaricomycetidae</taxon>
        <taxon>Boletales</taxon>
        <taxon>Paxilineae</taxon>
        <taxon>Paxillaceae</taxon>
        <taxon>Paxillus</taxon>
    </lineage>
</organism>
<keyword evidence="2" id="KW-1185">Reference proteome</keyword>
<evidence type="ECO:0000313" key="2">
    <source>
        <dbReference type="Proteomes" id="UP000054538"/>
    </source>
</evidence>
<dbReference type="Proteomes" id="UP000054538">
    <property type="component" value="Unassembled WGS sequence"/>
</dbReference>
<dbReference type="InParanoid" id="A0A0D0EAM9"/>
<accession>A0A0D0EAM9</accession>
<reference evidence="1 2" key="1">
    <citation type="submission" date="2014-04" db="EMBL/GenBank/DDBJ databases">
        <authorList>
            <consortium name="DOE Joint Genome Institute"/>
            <person name="Kuo A."/>
            <person name="Kohler A."/>
            <person name="Jargeat P."/>
            <person name="Nagy L.G."/>
            <person name="Floudas D."/>
            <person name="Copeland A."/>
            <person name="Barry K.W."/>
            <person name="Cichocki N."/>
            <person name="Veneault-Fourrey C."/>
            <person name="LaButti K."/>
            <person name="Lindquist E.A."/>
            <person name="Lipzen A."/>
            <person name="Lundell T."/>
            <person name="Morin E."/>
            <person name="Murat C."/>
            <person name="Sun H."/>
            <person name="Tunlid A."/>
            <person name="Henrissat B."/>
            <person name="Grigoriev I.V."/>
            <person name="Hibbett D.S."/>
            <person name="Martin F."/>
            <person name="Nordberg H.P."/>
            <person name="Cantor M.N."/>
            <person name="Hua S.X."/>
        </authorList>
    </citation>
    <scope>NUCLEOTIDE SEQUENCE [LARGE SCALE GENOMIC DNA]</scope>
    <source>
        <strain evidence="1 2">Ve08.2h10</strain>
    </source>
</reference>
<gene>
    <name evidence="1" type="ORF">PAXRUDRAFT_282116</name>
</gene>
<sequence length="80" mass="8836">MPHQTCQKSEQSCSYHLSEAIPFDSVLFFDSLVAQIPIHILYGETKPGGGAGHVVCRPCRLIHRIHNVGLEILICRPAAQ</sequence>